<dbReference type="AlphaFoldDB" id="A0A1X6WQQ6"/>
<dbReference type="Proteomes" id="UP000195918">
    <property type="component" value="Unassembled WGS sequence"/>
</dbReference>
<feature type="domain" description="YheO-like" evidence="1">
    <location>
        <begin position="16"/>
        <end position="122"/>
    </location>
</feature>
<keyword evidence="4" id="KW-1185">Reference proteome</keyword>
<protein>
    <recommendedName>
        <fullName evidence="5">YheO-like PAS domain</fullName>
    </recommendedName>
</protein>
<evidence type="ECO:0000313" key="3">
    <source>
        <dbReference type="EMBL" id="SLM86572.1"/>
    </source>
</evidence>
<dbReference type="InterPro" id="IPR013559">
    <property type="entry name" value="YheO"/>
</dbReference>
<evidence type="ECO:0000259" key="1">
    <source>
        <dbReference type="Pfam" id="PF08348"/>
    </source>
</evidence>
<feature type="domain" description="Transcriptional regulator DauR-like HTH" evidence="2">
    <location>
        <begin position="162"/>
        <end position="219"/>
    </location>
</feature>
<name>A0A1X6WQQ6_9ENTE</name>
<reference evidence="4" key="1">
    <citation type="submission" date="2017-02" db="EMBL/GenBank/DDBJ databases">
        <authorList>
            <person name="Dridi B."/>
        </authorList>
    </citation>
    <scope>NUCLEOTIDE SEQUENCE [LARGE SCALE GENOMIC DNA]</scope>
    <source>
        <strain evidence="4">bH819</strain>
    </source>
</reference>
<dbReference type="PANTHER" id="PTHR35568">
    <property type="entry name" value="TRANSCRIPTIONAL REGULATOR DAUR"/>
    <property type="match status" value="1"/>
</dbReference>
<accession>A0A1X6WQQ6</accession>
<gene>
    <name evidence="3" type="ORF">FM121_10795</name>
</gene>
<evidence type="ECO:0000313" key="4">
    <source>
        <dbReference type="Proteomes" id="UP000195918"/>
    </source>
</evidence>
<proteinExistence type="predicted"/>
<evidence type="ECO:0000259" key="2">
    <source>
        <dbReference type="Pfam" id="PF13309"/>
    </source>
</evidence>
<dbReference type="InterPro" id="IPR039445">
    <property type="entry name" value="DauR-like_HTH"/>
</dbReference>
<sequence length="226" mass="25550">MKSNLRLSKVDRQILHSHSLILDGLGNFLGRNHEIVLLSLENLEQSAMKVINGHFSNRKQDSPITDLALKMLNQLEADESYDVMPYFNKNDNGVVLKSCTIPIFGEKERIIGLICINLHLEMPLIDYLADLVPPEPNSSKSFDVKNSENFSDNIDELITISLNKMKQSVHNNPDISSLNENKEIVVGLYDQGIFNLKDSVLIIAKKLGISKNTVYLHIRNHKSDEI</sequence>
<organism evidence="3 4">
    <name type="scientific">Vagococcus fluvialis bH819</name>
    <dbReference type="NCBI Taxonomy" id="1255619"/>
    <lineage>
        <taxon>Bacteria</taxon>
        <taxon>Bacillati</taxon>
        <taxon>Bacillota</taxon>
        <taxon>Bacilli</taxon>
        <taxon>Lactobacillales</taxon>
        <taxon>Enterococcaceae</taxon>
        <taxon>Vagococcus</taxon>
    </lineage>
</organism>
<dbReference type="Pfam" id="PF13309">
    <property type="entry name" value="HTH_22"/>
    <property type="match status" value="1"/>
</dbReference>
<evidence type="ECO:0008006" key="5">
    <source>
        <dbReference type="Google" id="ProtNLM"/>
    </source>
</evidence>
<dbReference type="Pfam" id="PF08348">
    <property type="entry name" value="PAS_6"/>
    <property type="match status" value="1"/>
</dbReference>
<dbReference type="PANTHER" id="PTHR35568:SF1">
    <property type="entry name" value="TRANSCRIPTIONAL REGULATOR DAUR"/>
    <property type="match status" value="1"/>
</dbReference>
<dbReference type="InterPro" id="IPR039446">
    <property type="entry name" value="DauR-like"/>
</dbReference>
<dbReference type="Gene3D" id="1.10.10.60">
    <property type="entry name" value="Homeodomain-like"/>
    <property type="match status" value="1"/>
</dbReference>
<dbReference type="RefSeq" id="WP_256958450.1">
    <property type="nucleotide sequence ID" value="NZ_FWFD01000015.1"/>
</dbReference>
<dbReference type="EMBL" id="FWFD01000015">
    <property type="protein sequence ID" value="SLM86572.1"/>
    <property type="molecule type" value="Genomic_DNA"/>
</dbReference>